<sequence>MQNTVVLFDLENNMPTAHLLGKMVEHYTTLYFFNCTGHFHYSLEDLTELSGWINSGQVVILDVPQAAQKEYEYAVIAGQLLALLTPDTQIEIISATPSCDVLLDIIRNVHLDCRLVQIESTVQSPSQKQQLPSIETIQNKPYLQMVKKYCDALAKMTGKPNTVEKLRNSIVNTLQVVSDEAQHLVGMLINLRIVKCFDEQIVYRKKVLKQWVSLDIENSALQDQSDQQFNRQSHIKLHKIDQLLESLHTDPQHVIQAIDEQQSLEAVQQVLFKNFEQIDPVQIEVIHKLNDLKTAKPKDIYALRDLLEQMFPKSDIRLLLKELIEKGYIYWNGHEVIYSHEMYLN</sequence>
<gene>
    <name evidence="1" type="ORF">GAK29_00747</name>
</gene>
<dbReference type="AlphaFoldDB" id="A0A833PK58"/>
<dbReference type="Proteomes" id="UP000490535">
    <property type="component" value="Unassembled WGS sequence"/>
</dbReference>
<evidence type="ECO:0000313" key="1">
    <source>
        <dbReference type="EMBL" id="KAF1027378.1"/>
    </source>
</evidence>
<comment type="caution">
    <text evidence="1">The sequence shown here is derived from an EMBL/GenBank/DDBJ whole genome shotgun (WGS) entry which is preliminary data.</text>
</comment>
<accession>A0A833PK58</accession>
<protein>
    <recommendedName>
        <fullName evidence="3">PIN-like domain-containing protein</fullName>
    </recommendedName>
</protein>
<organism evidence="1 2">
    <name type="scientific">Acinetobacter bereziniae</name>
    <name type="common">Acinetobacter genomosp. 10</name>
    <dbReference type="NCBI Taxonomy" id="106648"/>
    <lineage>
        <taxon>Bacteria</taxon>
        <taxon>Pseudomonadati</taxon>
        <taxon>Pseudomonadota</taxon>
        <taxon>Gammaproteobacteria</taxon>
        <taxon>Moraxellales</taxon>
        <taxon>Moraxellaceae</taxon>
        <taxon>Acinetobacter</taxon>
    </lineage>
</organism>
<reference evidence="2" key="1">
    <citation type="journal article" date="2020" name="MBio">
        <title>Horizontal gene transfer to a defensive symbiont with a reduced genome amongst a multipartite beetle microbiome.</title>
        <authorList>
            <person name="Waterworth S.C."/>
            <person name="Florez L.V."/>
            <person name="Rees E.R."/>
            <person name="Hertweck C."/>
            <person name="Kaltenpoth M."/>
            <person name="Kwan J.C."/>
        </authorList>
    </citation>
    <scope>NUCLEOTIDE SEQUENCE [LARGE SCALE GENOMIC DNA]</scope>
</reference>
<evidence type="ECO:0000313" key="2">
    <source>
        <dbReference type="Proteomes" id="UP000490535"/>
    </source>
</evidence>
<name>A0A833PK58_ACIBZ</name>
<proteinExistence type="predicted"/>
<evidence type="ECO:0008006" key="3">
    <source>
        <dbReference type="Google" id="ProtNLM"/>
    </source>
</evidence>
<dbReference type="EMBL" id="WNDP01000011">
    <property type="protein sequence ID" value="KAF1027378.1"/>
    <property type="molecule type" value="Genomic_DNA"/>
</dbReference>